<evidence type="ECO:0000313" key="8">
    <source>
        <dbReference type="EMBL" id="CAF3964660.1"/>
    </source>
</evidence>
<dbReference type="EMBL" id="CAJNOU010000303">
    <property type="protein sequence ID" value="CAF0951843.1"/>
    <property type="molecule type" value="Genomic_DNA"/>
</dbReference>
<dbReference type="Proteomes" id="UP000663870">
    <property type="component" value="Unassembled WGS sequence"/>
</dbReference>
<dbReference type="InterPro" id="IPR050517">
    <property type="entry name" value="DDR_Repair_Kinase"/>
</dbReference>
<dbReference type="OrthoDB" id="10065496at2759"/>
<evidence type="ECO:0000313" key="5">
    <source>
        <dbReference type="EMBL" id="CAF0951843.1"/>
    </source>
</evidence>
<dbReference type="EMBL" id="CAJNOO010000138">
    <property type="protein sequence ID" value="CAF0822638.1"/>
    <property type="molecule type" value="Genomic_DNA"/>
</dbReference>
<name>A0A814BVN5_9BILA</name>
<dbReference type="EMBL" id="CAJNOT010000299">
    <property type="protein sequence ID" value="CAF0931738.1"/>
    <property type="molecule type" value="Genomic_DNA"/>
</dbReference>
<accession>A0A814BVN5</accession>
<dbReference type="Gene3D" id="3.30.1010.10">
    <property type="entry name" value="Phosphatidylinositol 3-kinase Catalytic Subunit, Chain A, domain 4"/>
    <property type="match status" value="1"/>
</dbReference>
<dbReference type="GO" id="GO:0005634">
    <property type="term" value="C:nucleus"/>
    <property type="evidence" value="ECO:0007669"/>
    <property type="project" value="TreeGrafter"/>
</dbReference>
<gene>
    <name evidence="9" type="ORF">FNK824_LOCUS25868</name>
    <name evidence="7" type="ORF">JBS370_LOCUS15429</name>
    <name evidence="6" type="ORF">JXQ802_LOCUS20172</name>
    <name evidence="8" type="ORF">OTI717_LOCUS27096</name>
    <name evidence="3" type="ORF">PYM288_LOCUS6815</name>
    <name evidence="2" type="ORF">RFH988_LOCUS5017</name>
    <name evidence="5" type="ORF">SEV965_LOCUS8299</name>
    <name evidence="4" type="ORF">ZHD862_LOCUS8972</name>
</gene>
<proteinExistence type="predicted"/>
<dbReference type="Proteomes" id="UP000663882">
    <property type="component" value="Unassembled WGS sequence"/>
</dbReference>
<dbReference type="Proteomes" id="UP000663836">
    <property type="component" value="Unassembled WGS sequence"/>
</dbReference>
<dbReference type="EMBL" id="CAJOBD010001477">
    <property type="protein sequence ID" value="CAF3803305.1"/>
    <property type="molecule type" value="Genomic_DNA"/>
</dbReference>
<evidence type="ECO:0000259" key="1">
    <source>
        <dbReference type="PROSITE" id="PS50290"/>
    </source>
</evidence>
<reference evidence="4" key="1">
    <citation type="submission" date="2021-02" db="EMBL/GenBank/DDBJ databases">
        <authorList>
            <person name="Nowell W R."/>
        </authorList>
    </citation>
    <scope>NUCLEOTIDE SEQUENCE</scope>
</reference>
<keyword evidence="11" id="KW-1185">Reference proteome</keyword>
<evidence type="ECO:0000313" key="11">
    <source>
        <dbReference type="Proteomes" id="UP000663870"/>
    </source>
</evidence>
<dbReference type="InterPro" id="IPR000403">
    <property type="entry name" value="PI3/4_kinase_cat_dom"/>
</dbReference>
<dbReference type="Proteomes" id="UP000663874">
    <property type="component" value="Unassembled WGS sequence"/>
</dbReference>
<dbReference type="EMBL" id="CAJNOL010000571">
    <property type="protein sequence ID" value="CAF1120421.1"/>
    <property type="molecule type" value="Genomic_DNA"/>
</dbReference>
<evidence type="ECO:0000313" key="7">
    <source>
        <dbReference type="EMBL" id="CAF3803305.1"/>
    </source>
</evidence>
<dbReference type="SUPFAM" id="SSF56112">
    <property type="entry name" value="Protein kinase-like (PK-like)"/>
    <property type="match status" value="1"/>
</dbReference>
<dbReference type="PROSITE" id="PS50290">
    <property type="entry name" value="PI3_4_KINASE_3"/>
    <property type="match status" value="1"/>
</dbReference>
<dbReference type="GO" id="GO:0004674">
    <property type="term" value="F:protein serine/threonine kinase activity"/>
    <property type="evidence" value="ECO:0007669"/>
    <property type="project" value="TreeGrafter"/>
</dbReference>
<dbReference type="InterPro" id="IPR011009">
    <property type="entry name" value="Kinase-like_dom_sf"/>
</dbReference>
<organism evidence="4 10">
    <name type="scientific">Rotaria sordida</name>
    <dbReference type="NCBI Taxonomy" id="392033"/>
    <lineage>
        <taxon>Eukaryota</taxon>
        <taxon>Metazoa</taxon>
        <taxon>Spiralia</taxon>
        <taxon>Gnathifera</taxon>
        <taxon>Rotifera</taxon>
        <taxon>Eurotatoria</taxon>
        <taxon>Bdelloidea</taxon>
        <taxon>Philodinida</taxon>
        <taxon>Philodinidae</taxon>
        <taxon>Rotaria</taxon>
    </lineage>
</organism>
<dbReference type="EMBL" id="CAJOAX010005927">
    <property type="protein sequence ID" value="CAF3964660.1"/>
    <property type="molecule type" value="Genomic_DNA"/>
</dbReference>
<dbReference type="Proteomes" id="UP000663823">
    <property type="component" value="Unassembled WGS sequence"/>
</dbReference>
<evidence type="ECO:0000313" key="9">
    <source>
        <dbReference type="EMBL" id="CAF3999672.1"/>
    </source>
</evidence>
<protein>
    <recommendedName>
        <fullName evidence="1">PI3K/PI4K catalytic domain-containing protein</fullName>
    </recommendedName>
</protein>
<dbReference type="AlphaFoldDB" id="A0A814BVN5"/>
<evidence type="ECO:0000313" key="10">
    <source>
        <dbReference type="Proteomes" id="UP000663864"/>
    </source>
</evidence>
<evidence type="ECO:0000313" key="2">
    <source>
        <dbReference type="EMBL" id="CAF0822638.1"/>
    </source>
</evidence>
<evidence type="ECO:0000313" key="4">
    <source>
        <dbReference type="EMBL" id="CAF0931738.1"/>
    </source>
</evidence>
<evidence type="ECO:0000313" key="3">
    <source>
        <dbReference type="EMBL" id="CAF0845918.1"/>
    </source>
</evidence>
<dbReference type="Proteomes" id="UP000663889">
    <property type="component" value="Unassembled WGS sequence"/>
</dbReference>
<feature type="domain" description="PI3K/PI4K catalytic" evidence="1">
    <location>
        <begin position="49"/>
        <end position="121"/>
    </location>
</feature>
<dbReference type="EMBL" id="CAJOBE010006205">
    <property type="protein sequence ID" value="CAF3999672.1"/>
    <property type="molecule type" value="Genomic_DNA"/>
</dbReference>
<dbReference type="PANTHER" id="PTHR11139">
    <property type="entry name" value="ATAXIA TELANGIECTASIA MUTATED ATM -RELATED"/>
    <property type="match status" value="1"/>
</dbReference>
<comment type="caution">
    <text evidence="4">The sequence shown here is derived from an EMBL/GenBank/DDBJ whole genome shotgun (WGS) entry which is preliminary data.</text>
</comment>
<dbReference type="Proteomes" id="UP000663854">
    <property type="component" value="Unassembled WGS sequence"/>
</dbReference>
<evidence type="ECO:0000313" key="6">
    <source>
        <dbReference type="EMBL" id="CAF1120421.1"/>
    </source>
</evidence>
<dbReference type="EMBL" id="CAJNOH010000077">
    <property type="protein sequence ID" value="CAF0845918.1"/>
    <property type="molecule type" value="Genomic_DNA"/>
</dbReference>
<dbReference type="Proteomes" id="UP000663864">
    <property type="component" value="Unassembled WGS sequence"/>
</dbReference>
<sequence>MYMHFLKFYSKRVYALKDELHRLQSMTHLKKDEKSFYEKKNKMFYSNLVGQTVQVLTTKTRSKKSMFAGSNGHRYQYLLKDLEDLHLDERIIQLLSIGNIMFTKSYEPINYTFIRLASRNG</sequence>